<dbReference type="RefSeq" id="WP_135248064.1">
    <property type="nucleotide sequence ID" value="NZ_SMLK01000001.1"/>
</dbReference>
<feature type="domain" description="EamA" evidence="7">
    <location>
        <begin position="152"/>
        <end position="285"/>
    </location>
</feature>
<dbReference type="Pfam" id="PF00892">
    <property type="entry name" value="EamA"/>
    <property type="match status" value="2"/>
</dbReference>
<evidence type="ECO:0000256" key="4">
    <source>
        <dbReference type="ARBA" id="ARBA00022989"/>
    </source>
</evidence>
<feature type="transmembrane region" description="Helical" evidence="6">
    <location>
        <begin position="271"/>
        <end position="295"/>
    </location>
</feature>
<feature type="domain" description="EamA" evidence="7">
    <location>
        <begin position="7"/>
        <end position="140"/>
    </location>
</feature>
<evidence type="ECO:0000256" key="1">
    <source>
        <dbReference type="ARBA" id="ARBA00004141"/>
    </source>
</evidence>
<organism evidence="8 9">
    <name type="scientific">Ramlibacter humi</name>
    <dbReference type="NCBI Taxonomy" id="2530451"/>
    <lineage>
        <taxon>Bacteria</taxon>
        <taxon>Pseudomonadati</taxon>
        <taxon>Pseudomonadota</taxon>
        <taxon>Betaproteobacteria</taxon>
        <taxon>Burkholderiales</taxon>
        <taxon>Comamonadaceae</taxon>
        <taxon>Ramlibacter</taxon>
    </lineage>
</organism>
<dbReference type="PANTHER" id="PTHR32322">
    <property type="entry name" value="INNER MEMBRANE TRANSPORTER"/>
    <property type="match status" value="1"/>
</dbReference>
<proteinExistence type="inferred from homology"/>
<evidence type="ECO:0000256" key="2">
    <source>
        <dbReference type="ARBA" id="ARBA00007362"/>
    </source>
</evidence>
<evidence type="ECO:0000259" key="7">
    <source>
        <dbReference type="Pfam" id="PF00892"/>
    </source>
</evidence>
<dbReference type="InterPro" id="IPR050638">
    <property type="entry name" value="AA-Vitamin_Transporters"/>
</dbReference>
<feature type="transmembrane region" description="Helical" evidence="6">
    <location>
        <begin position="155"/>
        <end position="171"/>
    </location>
</feature>
<dbReference type="InterPro" id="IPR000620">
    <property type="entry name" value="EamA_dom"/>
</dbReference>
<dbReference type="InterPro" id="IPR037185">
    <property type="entry name" value="EmrE-like"/>
</dbReference>
<keyword evidence="4 6" id="KW-1133">Transmembrane helix</keyword>
<name>A0A4Z0C8X3_9BURK</name>
<dbReference type="GO" id="GO:0016020">
    <property type="term" value="C:membrane"/>
    <property type="evidence" value="ECO:0007669"/>
    <property type="project" value="UniProtKB-SubCell"/>
</dbReference>
<protein>
    <submittedName>
        <fullName evidence="8">DMT family transporter</fullName>
    </submittedName>
</protein>
<accession>A0A4Z0C8X3</accession>
<dbReference type="Proteomes" id="UP000297839">
    <property type="component" value="Unassembled WGS sequence"/>
</dbReference>
<feature type="transmembrane region" description="Helical" evidence="6">
    <location>
        <begin position="213"/>
        <end position="232"/>
    </location>
</feature>
<reference evidence="8 9" key="1">
    <citation type="submission" date="2019-03" db="EMBL/GenBank/DDBJ databases">
        <title>Ramlibacter sp. 18x22-1, whole genome shotgun sequence.</title>
        <authorList>
            <person name="Zhang X."/>
            <person name="Feng G."/>
            <person name="Zhu H."/>
        </authorList>
    </citation>
    <scope>NUCLEOTIDE SEQUENCE [LARGE SCALE GENOMIC DNA]</scope>
    <source>
        <strain evidence="8 9">18x22-1</strain>
    </source>
</reference>
<dbReference type="OrthoDB" id="9001754at2"/>
<comment type="caution">
    <text evidence="8">The sequence shown here is derived from an EMBL/GenBank/DDBJ whole genome shotgun (WGS) entry which is preliminary data.</text>
</comment>
<keyword evidence="3 6" id="KW-0812">Transmembrane</keyword>
<keyword evidence="5 6" id="KW-0472">Membrane</keyword>
<evidence type="ECO:0000313" key="9">
    <source>
        <dbReference type="Proteomes" id="UP000297839"/>
    </source>
</evidence>
<sequence>MASSLAFGAAAAFAAALMGAGWQLVSRHGVTTTLGPLDMAVLRYGVPALVLLPLWWRALPAARQAGFPLVALTVLTGGLPFGLLVLAGAQWAPAAHIAVFVSGTIPVLAALLAWAGWRERIDAWRAGGFVLVLAGAALLALRGQAAGEGSWRGDLLFLVAALCWAVHTHAYRRTGLTPWQGAAVINGGSALLLLLVLSFSGPLKLWTAPWQDVALQAVWQAVIAGLLGIVTYMAAVRHLGAARAALSAALVPPLTAVGEVLFLGAPVQPAVMLSAGLVALGVLLAGGLFASAGGLRTEPARGRGSA</sequence>
<evidence type="ECO:0000256" key="6">
    <source>
        <dbReference type="SAM" id="Phobius"/>
    </source>
</evidence>
<evidence type="ECO:0000313" key="8">
    <source>
        <dbReference type="EMBL" id="TFZ08126.1"/>
    </source>
</evidence>
<feature type="transmembrane region" description="Helical" evidence="6">
    <location>
        <begin position="37"/>
        <end position="55"/>
    </location>
</feature>
<feature type="transmembrane region" description="Helical" evidence="6">
    <location>
        <begin position="95"/>
        <end position="117"/>
    </location>
</feature>
<evidence type="ECO:0000256" key="3">
    <source>
        <dbReference type="ARBA" id="ARBA00022692"/>
    </source>
</evidence>
<feature type="transmembrane region" description="Helical" evidence="6">
    <location>
        <begin position="67"/>
        <end position="89"/>
    </location>
</feature>
<gene>
    <name evidence="8" type="ORF">EZ216_02875</name>
</gene>
<dbReference type="SUPFAM" id="SSF103481">
    <property type="entry name" value="Multidrug resistance efflux transporter EmrE"/>
    <property type="match status" value="2"/>
</dbReference>
<feature type="transmembrane region" description="Helical" evidence="6">
    <location>
        <begin position="244"/>
        <end position="265"/>
    </location>
</feature>
<evidence type="ECO:0000256" key="5">
    <source>
        <dbReference type="ARBA" id="ARBA00023136"/>
    </source>
</evidence>
<dbReference type="PANTHER" id="PTHR32322:SF2">
    <property type="entry name" value="EAMA DOMAIN-CONTAINING PROTEIN"/>
    <property type="match status" value="1"/>
</dbReference>
<keyword evidence="9" id="KW-1185">Reference proteome</keyword>
<comment type="similarity">
    <text evidence="2">Belongs to the EamA transporter family.</text>
</comment>
<comment type="subcellular location">
    <subcellularLocation>
        <location evidence="1">Membrane</location>
        <topology evidence="1">Multi-pass membrane protein</topology>
    </subcellularLocation>
</comment>
<dbReference type="AlphaFoldDB" id="A0A4Z0C8X3"/>
<feature type="transmembrane region" description="Helical" evidence="6">
    <location>
        <begin position="183"/>
        <end position="201"/>
    </location>
</feature>
<dbReference type="EMBL" id="SMLK01000001">
    <property type="protein sequence ID" value="TFZ08126.1"/>
    <property type="molecule type" value="Genomic_DNA"/>
</dbReference>
<feature type="transmembrane region" description="Helical" evidence="6">
    <location>
        <begin position="124"/>
        <end position="143"/>
    </location>
</feature>